<dbReference type="InterPro" id="IPR050228">
    <property type="entry name" value="Carboxylesterase_BioH"/>
</dbReference>
<dbReference type="PANTHER" id="PTHR43194">
    <property type="entry name" value="HYDROLASE ALPHA/BETA FOLD FAMILY"/>
    <property type="match status" value="1"/>
</dbReference>
<dbReference type="GO" id="GO:0005782">
    <property type="term" value="C:peroxisomal matrix"/>
    <property type="evidence" value="ECO:0007669"/>
    <property type="project" value="EnsemblFungi"/>
</dbReference>
<evidence type="ECO:0000313" key="2">
    <source>
        <dbReference type="EMBL" id="AET39110.1"/>
    </source>
</evidence>
<dbReference type="Proteomes" id="UP000006790">
    <property type="component" value="Chromosome 4"/>
</dbReference>
<accession>G8JSV7</accession>
<feature type="domain" description="AB hydrolase-1" evidence="1">
    <location>
        <begin position="58"/>
        <end position="327"/>
    </location>
</feature>
<dbReference type="InParanoid" id="G8JSV7"/>
<keyword evidence="3" id="KW-1185">Reference proteome</keyword>
<dbReference type="EMBL" id="CP002500">
    <property type="protein sequence ID" value="AET39110.1"/>
    <property type="molecule type" value="Genomic_DNA"/>
</dbReference>
<evidence type="ECO:0000259" key="1">
    <source>
        <dbReference type="Pfam" id="PF12697"/>
    </source>
</evidence>
<dbReference type="RefSeq" id="XP_003645927.1">
    <property type="nucleotide sequence ID" value="XM_003645879.1"/>
</dbReference>
<dbReference type="OMA" id="DQVTHGD"/>
<protein>
    <recommendedName>
        <fullName evidence="1">AB hydrolase-1 domain-containing protein</fullName>
    </recommendedName>
</protein>
<sequence>MNQIDQYFRSDVRSIQGMSPRSWPESVIDPTQDLLQVVYSVFEPREGVKRGGGTRVNMVFLHGSGMNRALWEYYLVPLWHSSNRSNGCWQLGKVLLIDQVNHGDSAVQNQGKLGVFADWLDGTHDVCLVASKEFTPVGADTVNVIVGHSMGGFQALCSASLYRSLFNLVIALEPVVWMYSVPNVEGFTKMKRGFYKALMRKSRDQFKDEEEYNKFQDEKGFYANAHPDILKRVKEFEKLVNKDGSVSMKTTTYQTMIAYFGNRPSAEWFMTGARFIKADVVTLMGGASKWTPPENEKFLSEQIPNYKMEVVPGGEHVMNLEIPDAIISRIVNHVEEFVQKTKRQEPIDDSTSRASKFLEMYSELERSRVVSEGEPKAFPFKL</sequence>
<dbReference type="HOGENOM" id="CLU_061432_0_0_1"/>
<dbReference type="Gene3D" id="3.40.50.1820">
    <property type="entry name" value="alpha/beta hydrolase"/>
    <property type="match status" value="1"/>
</dbReference>
<dbReference type="eggNOG" id="ENOG502QT3R">
    <property type="taxonomic scope" value="Eukaryota"/>
</dbReference>
<name>G8JSV7_ERECY</name>
<dbReference type="OrthoDB" id="94039at2759"/>
<dbReference type="InterPro" id="IPR029058">
    <property type="entry name" value="AB_hydrolase_fold"/>
</dbReference>
<dbReference type="FunCoup" id="G8JSV7">
    <property type="interactions" value="39"/>
</dbReference>
<dbReference type="KEGG" id="erc:Ecym_4027"/>
<dbReference type="GeneID" id="11469226"/>
<organism evidence="2 3">
    <name type="scientific">Eremothecium cymbalariae (strain CBS 270.75 / DBVPG 7215 / KCTC 17166 / NRRL Y-17582)</name>
    <name type="common">Yeast</name>
    <dbReference type="NCBI Taxonomy" id="931890"/>
    <lineage>
        <taxon>Eukaryota</taxon>
        <taxon>Fungi</taxon>
        <taxon>Dikarya</taxon>
        <taxon>Ascomycota</taxon>
        <taxon>Saccharomycotina</taxon>
        <taxon>Saccharomycetes</taxon>
        <taxon>Saccharomycetales</taxon>
        <taxon>Saccharomycetaceae</taxon>
        <taxon>Eremothecium</taxon>
    </lineage>
</organism>
<dbReference type="SUPFAM" id="SSF53474">
    <property type="entry name" value="alpha/beta-Hydrolases"/>
    <property type="match status" value="1"/>
</dbReference>
<dbReference type="AlphaFoldDB" id="G8JSV7"/>
<dbReference type="Pfam" id="PF12697">
    <property type="entry name" value="Abhydrolase_6"/>
    <property type="match status" value="1"/>
</dbReference>
<proteinExistence type="predicted"/>
<reference evidence="3" key="1">
    <citation type="journal article" date="2012" name="G3 (Bethesda)">
        <title>Pichia sorbitophila, an interspecies yeast hybrid reveals early steps of genome resolution following polyploidization.</title>
        <authorList>
            <person name="Leh Louis V."/>
            <person name="Despons L."/>
            <person name="Friedrich A."/>
            <person name="Martin T."/>
            <person name="Durrens P."/>
            <person name="Casaregola S."/>
            <person name="Neuveglise C."/>
            <person name="Fairhead C."/>
            <person name="Marck C."/>
            <person name="Cruz J.A."/>
            <person name="Straub M.L."/>
            <person name="Kugler V."/>
            <person name="Sacerdot C."/>
            <person name="Uzunov Z."/>
            <person name="Thierry A."/>
            <person name="Weiss S."/>
            <person name="Bleykasten C."/>
            <person name="De Montigny J."/>
            <person name="Jacques N."/>
            <person name="Jung P."/>
            <person name="Lemaire M."/>
            <person name="Mallet S."/>
            <person name="Morel G."/>
            <person name="Richard G.F."/>
            <person name="Sarkar A."/>
            <person name="Savel G."/>
            <person name="Schacherer J."/>
            <person name="Seret M.L."/>
            <person name="Talla E."/>
            <person name="Samson G."/>
            <person name="Jubin C."/>
            <person name="Poulain J."/>
            <person name="Vacherie B."/>
            <person name="Barbe V."/>
            <person name="Pelletier E."/>
            <person name="Sherman D.J."/>
            <person name="Westhof E."/>
            <person name="Weissenbach J."/>
            <person name="Baret P.V."/>
            <person name="Wincker P."/>
            <person name="Gaillardin C."/>
            <person name="Dujon B."/>
            <person name="Souciet J.L."/>
        </authorList>
    </citation>
    <scope>NUCLEOTIDE SEQUENCE [LARGE SCALE GENOMIC DNA]</scope>
    <source>
        <strain evidence="3">CBS 270.75 / DBVPG 7215 / KCTC 17166 / NRRL Y-17582</strain>
    </source>
</reference>
<dbReference type="STRING" id="931890.G8JSV7"/>
<dbReference type="InterPro" id="IPR000073">
    <property type="entry name" value="AB_hydrolase_1"/>
</dbReference>
<dbReference type="PANTHER" id="PTHR43194:SF2">
    <property type="entry name" value="PEROXISOMAL MEMBRANE PROTEIN LPX1"/>
    <property type="match status" value="1"/>
</dbReference>
<evidence type="ECO:0000313" key="3">
    <source>
        <dbReference type="Proteomes" id="UP000006790"/>
    </source>
</evidence>
<dbReference type="GO" id="GO:0004806">
    <property type="term" value="F:triacylglycerol lipase activity"/>
    <property type="evidence" value="ECO:0007669"/>
    <property type="project" value="EnsemblFungi"/>
</dbReference>
<gene>
    <name evidence="2" type="ordered locus">Ecym_4027</name>
</gene>
<dbReference type="GO" id="GO:0019433">
    <property type="term" value="P:triglyceride catabolic process"/>
    <property type="evidence" value="ECO:0007669"/>
    <property type="project" value="EnsemblFungi"/>
</dbReference>